<protein>
    <submittedName>
        <fullName evidence="1">Uncharacterized protein</fullName>
    </submittedName>
</protein>
<sequence>MSFKMSRRTQRLLGGVTVAGVATALVAGGLGLSAASAAPAPVPAGSGGGVSVPAGFSAHVLISGGASTIGPDDITKLGDRLYVGFQNGVGSEGQPSPSGQTQSTVVEYTLQGREVAHWNLTGKVDGLTADPAGHRVLATVNEDAHSSLYAISPDDHGQVRHYQYSPSPLPHGGGTDSITVRDGVIYIVGSAPAANADGTTYSGPALYRVALDGTTARATPVFQDNSAATDAVTGKQVTLNLSDPDSSEFVPGSAPRFGGDLLLDSQGDSRLVFLAHPDGHPAATVLNLNTQVDDTAFATGSRGTLYVVDSAKNAVLAVRGDFRPGEAFTSVPNDSSTLPGVLGRLDLKTGQVTSFGTGFGSPKGLLFVTDGAGDGDEQ</sequence>
<name>A0ABX1SKX4_9PSEU</name>
<dbReference type="SUPFAM" id="SSF63829">
    <property type="entry name" value="Calcium-dependent phosphotriesterase"/>
    <property type="match status" value="1"/>
</dbReference>
<proteinExistence type="predicted"/>
<comment type="caution">
    <text evidence="1">The sequence shown here is derived from an EMBL/GenBank/DDBJ whole genome shotgun (WGS) entry which is preliminary data.</text>
</comment>
<dbReference type="EMBL" id="JAAXLA010000068">
    <property type="protein sequence ID" value="NMI00910.1"/>
    <property type="molecule type" value="Genomic_DNA"/>
</dbReference>
<organism evidence="1 2">
    <name type="scientific">Pseudonocardia acidicola</name>
    <dbReference type="NCBI Taxonomy" id="2724939"/>
    <lineage>
        <taxon>Bacteria</taxon>
        <taxon>Bacillati</taxon>
        <taxon>Actinomycetota</taxon>
        <taxon>Actinomycetes</taxon>
        <taxon>Pseudonocardiales</taxon>
        <taxon>Pseudonocardiaceae</taxon>
        <taxon>Pseudonocardia</taxon>
    </lineage>
</organism>
<keyword evidence="2" id="KW-1185">Reference proteome</keyword>
<dbReference type="RefSeq" id="WP_169384373.1">
    <property type="nucleotide sequence ID" value="NZ_JAAXLA010000068.1"/>
</dbReference>
<reference evidence="1 2" key="1">
    <citation type="submission" date="2020-04" db="EMBL/GenBank/DDBJ databases">
        <authorList>
            <person name="Klaysubun C."/>
            <person name="Duangmal K."/>
            <person name="Lipun K."/>
        </authorList>
    </citation>
    <scope>NUCLEOTIDE SEQUENCE [LARGE SCALE GENOMIC DNA]</scope>
    <source>
        <strain evidence="1 2">K10HN5</strain>
    </source>
</reference>
<evidence type="ECO:0000313" key="2">
    <source>
        <dbReference type="Proteomes" id="UP000820669"/>
    </source>
</evidence>
<dbReference type="Proteomes" id="UP000820669">
    <property type="component" value="Unassembled WGS sequence"/>
</dbReference>
<gene>
    <name evidence="1" type="ORF">HF526_26925</name>
</gene>
<evidence type="ECO:0000313" key="1">
    <source>
        <dbReference type="EMBL" id="NMI00910.1"/>
    </source>
</evidence>
<accession>A0ABX1SKX4</accession>